<dbReference type="SUPFAM" id="SSF111369">
    <property type="entry name" value="HlyD-like secretion proteins"/>
    <property type="match status" value="1"/>
</dbReference>
<dbReference type="GO" id="GO:1990281">
    <property type="term" value="C:efflux pump complex"/>
    <property type="evidence" value="ECO:0007669"/>
    <property type="project" value="TreeGrafter"/>
</dbReference>
<dbReference type="Gene3D" id="1.10.287.470">
    <property type="entry name" value="Helix hairpin bin"/>
    <property type="match status" value="1"/>
</dbReference>
<dbReference type="InterPro" id="IPR058792">
    <property type="entry name" value="Beta-barrel_RND_2"/>
</dbReference>
<evidence type="ECO:0000256" key="1">
    <source>
        <dbReference type="ARBA" id="ARBA00009477"/>
    </source>
</evidence>
<protein>
    <submittedName>
        <fullName evidence="6">Efflux RND transporter periplasmic adaptor subunit</fullName>
    </submittedName>
</protein>
<dbReference type="InterPro" id="IPR058624">
    <property type="entry name" value="MdtA-like_HH"/>
</dbReference>
<evidence type="ECO:0000259" key="3">
    <source>
        <dbReference type="Pfam" id="PF25876"/>
    </source>
</evidence>
<keyword evidence="2" id="KW-0472">Membrane</keyword>
<feature type="domain" description="CusB-like beta-barrel" evidence="4">
    <location>
        <begin position="233"/>
        <end position="303"/>
    </location>
</feature>
<dbReference type="Gene3D" id="2.40.50.100">
    <property type="match status" value="1"/>
</dbReference>
<feature type="transmembrane region" description="Helical" evidence="2">
    <location>
        <begin position="17"/>
        <end position="35"/>
    </location>
</feature>
<sequence>MHDVTIPVAAPRGLKRAGIVAALIAAGVVVAGVVVRGHDVDTATHVSDAQSIPTVHLIKVKGDTAADTLDLPGTMQAWNAAKLYARVAGYVRGWAKDIGAEVAAGTPLGTIDTPELDQQINEARAAVVSARAHAALARSTALRWNDLLITASVSKQEADEKNGDLAVRLAAVKEAEAALGRLQAMKSFAVVRAPFAGVVTARNADIGDLVGPGSGGTQQPMFAVADTRRIRVYVSVPQADSAAIHPGMAATLTVPAFPGRSFPAYVTGASGAVDAQSGAFQVELQADNPGDLLKPGGFARVVFDLPGQAGGVEVPSSVLLFRAGGSEVAMVDPSGHIRLRHVQIGLDRGQTVQIRAGLAAGERIVDNPPDSLAEGELVRVGGARG</sequence>
<dbReference type="NCBIfam" id="TIGR01730">
    <property type="entry name" value="RND_mfp"/>
    <property type="match status" value="1"/>
</dbReference>
<evidence type="ECO:0000259" key="5">
    <source>
        <dbReference type="Pfam" id="PF25967"/>
    </source>
</evidence>
<evidence type="ECO:0000259" key="4">
    <source>
        <dbReference type="Pfam" id="PF25954"/>
    </source>
</evidence>
<dbReference type="Proteomes" id="UP001165565">
    <property type="component" value="Unassembled WGS sequence"/>
</dbReference>
<feature type="domain" description="Multidrug resistance protein MdtA-like alpha-helical hairpin" evidence="3">
    <location>
        <begin position="120"/>
        <end position="179"/>
    </location>
</feature>
<dbReference type="Pfam" id="PF25876">
    <property type="entry name" value="HH_MFP_RND"/>
    <property type="match status" value="1"/>
</dbReference>
<dbReference type="Pfam" id="PF25967">
    <property type="entry name" value="RND-MFP_C"/>
    <property type="match status" value="1"/>
</dbReference>
<keyword evidence="7" id="KW-1185">Reference proteome</keyword>
<dbReference type="PANTHER" id="PTHR30469:SF37">
    <property type="entry name" value="RAGD PROTEIN"/>
    <property type="match status" value="1"/>
</dbReference>
<evidence type="ECO:0000313" key="7">
    <source>
        <dbReference type="Proteomes" id="UP001165565"/>
    </source>
</evidence>
<evidence type="ECO:0000256" key="2">
    <source>
        <dbReference type="SAM" id="Phobius"/>
    </source>
</evidence>
<proteinExistence type="inferred from homology"/>
<dbReference type="InterPro" id="IPR058627">
    <property type="entry name" value="MdtA-like_C"/>
</dbReference>
<dbReference type="PANTHER" id="PTHR30469">
    <property type="entry name" value="MULTIDRUG RESISTANCE PROTEIN MDTA"/>
    <property type="match status" value="1"/>
</dbReference>
<organism evidence="6 7">
    <name type="scientific">Sphingomonas lycopersici</name>
    <dbReference type="NCBI Taxonomy" id="2951807"/>
    <lineage>
        <taxon>Bacteria</taxon>
        <taxon>Pseudomonadati</taxon>
        <taxon>Pseudomonadota</taxon>
        <taxon>Alphaproteobacteria</taxon>
        <taxon>Sphingomonadales</taxon>
        <taxon>Sphingomonadaceae</taxon>
        <taxon>Sphingomonas</taxon>
    </lineage>
</organism>
<reference evidence="6" key="1">
    <citation type="submission" date="2022-06" db="EMBL/GenBank/DDBJ databases">
        <title>Sphingomonas sp. nov. isolated from rhizosphere soil of tomato.</title>
        <authorList>
            <person name="Dong H."/>
            <person name="Gao R."/>
        </authorList>
    </citation>
    <scope>NUCLEOTIDE SEQUENCE</scope>
    <source>
        <strain evidence="6">MMSM24</strain>
    </source>
</reference>
<evidence type="ECO:0000313" key="6">
    <source>
        <dbReference type="EMBL" id="MCW6533670.1"/>
    </source>
</evidence>
<dbReference type="Gene3D" id="2.40.420.20">
    <property type="match status" value="1"/>
</dbReference>
<comment type="similarity">
    <text evidence="1">Belongs to the membrane fusion protein (MFP) (TC 8.A.1) family.</text>
</comment>
<gene>
    <name evidence="6" type="ORF">NEE01_02590</name>
</gene>
<dbReference type="Pfam" id="PF25954">
    <property type="entry name" value="Beta-barrel_RND_2"/>
    <property type="match status" value="1"/>
</dbReference>
<accession>A0AA41Z451</accession>
<name>A0AA41Z451_9SPHN</name>
<dbReference type="FunFam" id="2.40.30.170:FF:000010">
    <property type="entry name" value="Efflux RND transporter periplasmic adaptor subunit"/>
    <property type="match status" value="1"/>
</dbReference>
<comment type="caution">
    <text evidence="6">The sequence shown here is derived from an EMBL/GenBank/DDBJ whole genome shotgun (WGS) entry which is preliminary data.</text>
</comment>
<dbReference type="Gene3D" id="2.40.30.170">
    <property type="match status" value="1"/>
</dbReference>
<dbReference type="AlphaFoldDB" id="A0AA41Z451"/>
<dbReference type="InterPro" id="IPR006143">
    <property type="entry name" value="RND_pump_MFP"/>
</dbReference>
<feature type="domain" description="Multidrug resistance protein MdtA-like C-terminal permuted SH3" evidence="5">
    <location>
        <begin position="315"/>
        <end position="365"/>
    </location>
</feature>
<keyword evidence="2" id="KW-1133">Transmembrane helix</keyword>
<dbReference type="GO" id="GO:0015562">
    <property type="term" value="F:efflux transmembrane transporter activity"/>
    <property type="evidence" value="ECO:0007669"/>
    <property type="project" value="TreeGrafter"/>
</dbReference>
<dbReference type="EMBL" id="JANFAV010000001">
    <property type="protein sequence ID" value="MCW6533670.1"/>
    <property type="molecule type" value="Genomic_DNA"/>
</dbReference>
<dbReference type="RefSeq" id="WP_265267698.1">
    <property type="nucleotide sequence ID" value="NZ_JANFAV010000001.1"/>
</dbReference>
<keyword evidence="2" id="KW-0812">Transmembrane</keyword>